<proteinExistence type="predicted"/>
<accession>A0A0D2MLW6</accession>
<feature type="transmembrane region" description="Helical" evidence="6">
    <location>
        <begin position="235"/>
        <end position="256"/>
    </location>
</feature>
<feature type="transmembrane region" description="Helical" evidence="6">
    <location>
        <begin position="341"/>
        <end position="360"/>
    </location>
</feature>
<dbReference type="KEGG" id="mng:MNEG_12173"/>
<dbReference type="SUPFAM" id="SSF103473">
    <property type="entry name" value="MFS general substrate transporter"/>
    <property type="match status" value="1"/>
</dbReference>
<keyword evidence="3 6" id="KW-0812">Transmembrane</keyword>
<dbReference type="RefSeq" id="XP_013894810.1">
    <property type="nucleotide sequence ID" value="XM_014039356.1"/>
</dbReference>
<evidence type="ECO:0000256" key="2">
    <source>
        <dbReference type="ARBA" id="ARBA00022448"/>
    </source>
</evidence>
<keyword evidence="8" id="KW-1185">Reference proteome</keyword>
<feature type="transmembrane region" description="Helical" evidence="6">
    <location>
        <begin position="430"/>
        <end position="449"/>
    </location>
</feature>
<dbReference type="PANTHER" id="PTHR43791">
    <property type="entry name" value="PERMEASE-RELATED"/>
    <property type="match status" value="1"/>
</dbReference>
<keyword evidence="5 6" id="KW-0472">Membrane</keyword>
<reference evidence="7 8" key="1">
    <citation type="journal article" date="2013" name="BMC Genomics">
        <title>Reconstruction of the lipid metabolism for the microalga Monoraphidium neglectum from its genome sequence reveals characteristics suitable for biofuel production.</title>
        <authorList>
            <person name="Bogen C."/>
            <person name="Al-Dilaimi A."/>
            <person name="Albersmeier A."/>
            <person name="Wichmann J."/>
            <person name="Grundmann M."/>
            <person name="Rupp O."/>
            <person name="Lauersen K.J."/>
            <person name="Blifernez-Klassen O."/>
            <person name="Kalinowski J."/>
            <person name="Goesmann A."/>
            <person name="Mussgnug J.H."/>
            <person name="Kruse O."/>
        </authorList>
    </citation>
    <scope>NUCLEOTIDE SEQUENCE [LARGE SCALE GENOMIC DNA]</scope>
    <source>
        <strain evidence="7 8">SAG 48.87</strain>
    </source>
</reference>
<dbReference type="AlphaFoldDB" id="A0A0D2MLW6"/>
<dbReference type="PANTHER" id="PTHR43791:SF36">
    <property type="entry name" value="TRANSPORTER, PUTATIVE (AFU_ORTHOLOGUE AFUA_6G08340)-RELATED"/>
    <property type="match status" value="1"/>
</dbReference>
<feature type="transmembrane region" description="Helical" evidence="6">
    <location>
        <begin position="150"/>
        <end position="171"/>
    </location>
</feature>
<dbReference type="OrthoDB" id="196786at2759"/>
<dbReference type="InterPro" id="IPR036259">
    <property type="entry name" value="MFS_trans_sf"/>
</dbReference>
<dbReference type="Pfam" id="PF07690">
    <property type="entry name" value="MFS_1"/>
    <property type="match status" value="1"/>
</dbReference>
<feature type="transmembrane region" description="Helical" evidence="6">
    <location>
        <begin position="310"/>
        <end position="329"/>
    </location>
</feature>
<evidence type="ECO:0000256" key="4">
    <source>
        <dbReference type="ARBA" id="ARBA00022989"/>
    </source>
</evidence>
<dbReference type="GeneID" id="25729509"/>
<evidence type="ECO:0000313" key="8">
    <source>
        <dbReference type="Proteomes" id="UP000054498"/>
    </source>
</evidence>
<dbReference type="Proteomes" id="UP000054498">
    <property type="component" value="Unassembled WGS sequence"/>
</dbReference>
<dbReference type="InterPro" id="IPR011701">
    <property type="entry name" value="MFS"/>
</dbReference>
<evidence type="ECO:0000313" key="7">
    <source>
        <dbReference type="EMBL" id="KIY95790.1"/>
    </source>
</evidence>
<feature type="transmembrane region" description="Helical" evidence="6">
    <location>
        <begin position="59"/>
        <end position="82"/>
    </location>
</feature>
<feature type="transmembrane region" description="Helical" evidence="6">
    <location>
        <begin position="125"/>
        <end position="144"/>
    </location>
</feature>
<gene>
    <name evidence="7" type="ORF">MNEG_12173</name>
</gene>
<name>A0A0D2MLW6_9CHLO</name>
<dbReference type="Gene3D" id="1.20.1250.20">
    <property type="entry name" value="MFS general substrate transporter like domains"/>
    <property type="match status" value="2"/>
</dbReference>
<sequence length="456" mass="47031">MGAADDAADAEAKATLICRNASCAPLQLQVSVAANGRSSDPGDSGALEAGAIRKLNRHVLTILFAVAMLCYIDRTNLAFASVNMTADLGFNAQVYGLGSGLFFVGYSLSMVPAQLALLRVGAPRALACIVTLWGATAMAFSTLAGETQFYVLRLLLGAFESGAFPAMWFYINSWYPPAHITLSYSVIEAAVGAANCLAERAWLSVASAGARKHAEQGEALGGRRLLIESLSNSRLWAIMAVGVLKNAALTGVLFFAPKLVDAIMSGSAVDIAAGAAAKGVRAHAPRAAAAASSRALLAHAPPPTAAGVRAALLTAVPFVLAAAAAVWLGKRSQEKGERCRHMAVPWFISALMFLLFSSAASHSPQAGFVCLTLAVVTATSPNALLNTLASSVSQGPAQAVSLSLYNAVANVGGLIGPLFIGFVVHHTGVYTAAMQGLGLLVAGAAAIVWHMQRWGV</sequence>
<dbReference type="GO" id="GO:0016020">
    <property type="term" value="C:membrane"/>
    <property type="evidence" value="ECO:0007669"/>
    <property type="project" value="UniProtKB-SubCell"/>
</dbReference>
<feature type="transmembrane region" description="Helical" evidence="6">
    <location>
        <begin position="404"/>
        <end position="424"/>
    </location>
</feature>
<organism evidence="7 8">
    <name type="scientific">Monoraphidium neglectum</name>
    <dbReference type="NCBI Taxonomy" id="145388"/>
    <lineage>
        <taxon>Eukaryota</taxon>
        <taxon>Viridiplantae</taxon>
        <taxon>Chlorophyta</taxon>
        <taxon>core chlorophytes</taxon>
        <taxon>Chlorophyceae</taxon>
        <taxon>CS clade</taxon>
        <taxon>Sphaeropleales</taxon>
        <taxon>Selenastraceae</taxon>
        <taxon>Monoraphidium</taxon>
    </lineage>
</organism>
<comment type="subcellular location">
    <subcellularLocation>
        <location evidence="1">Membrane</location>
        <topology evidence="1">Multi-pass membrane protein</topology>
    </subcellularLocation>
</comment>
<keyword evidence="4 6" id="KW-1133">Transmembrane helix</keyword>
<dbReference type="EMBL" id="KK103322">
    <property type="protein sequence ID" value="KIY95790.1"/>
    <property type="molecule type" value="Genomic_DNA"/>
</dbReference>
<protein>
    <submittedName>
        <fullName evidence="7">Putative tartrate transporter</fullName>
    </submittedName>
</protein>
<evidence type="ECO:0000256" key="1">
    <source>
        <dbReference type="ARBA" id="ARBA00004141"/>
    </source>
</evidence>
<keyword evidence="2" id="KW-0813">Transport</keyword>
<feature type="transmembrane region" description="Helical" evidence="6">
    <location>
        <begin position="366"/>
        <end position="384"/>
    </location>
</feature>
<feature type="transmembrane region" description="Helical" evidence="6">
    <location>
        <begin position="94"/>
        <end position="118"/>
    </location>
</feature>
<evidence type="ECO:0000256" key="6">
    <source>
        <dbReference type="SAM" id="Phobius"/>
    </source>
</evidence>
<evidence type="ECO:0000256" key="5">
    <source>
        <dbReference type="ARBA" id="ARBA00023136"/>
    </source>
</evidence>
<dbReference type="GO" id="GO:0022857">
    <property type="term" value="F:transmembrane transporter activity"/>
    <property type="evidence" value="ECO:0007669"/>
    <property type="project" value="InterPro"/>
</dbReference>
<evidence type="ECO:0000256" key="3">
    <source>
        <dbReference type="ARBA" id="ARBA00022692"/>
    </source>
</evidence>